<dbReference type="RefSeq" id="WP_013777231.1">
    <property type="nucleotide sequence ID" value="NC_015519.1"/>
</dbReference>
<accession>L0RVE4</accession>
<keyword evidence="2" id="KW-1185">Reference proteome</keyword>
<proteinExistence type="predicted"/>
<evidence type="ECO:0000313" key="1">
    <source>
        <dbReference type="EMBL" id="CCP24785.1"/>
    </source>
</evidence>
<dbReference type="Proteomes" id="UP000010802">
    <property type="component" value="Chromosome"/>
</dbReference>
<dbReference type="KEGG" id="tep:TepRe1_0095"/>
<dbReference type="STRING" id="1209989.TepRe1_0095"/>
<dbReference type="KEGG" id="tae:TepiRe1_0099"/>
<protein>
    <submittedName>
        <fullName evidence="1">ArsR family transcriptional regulator</fullName>
    </submittedName>
</protein>
<dbReference type="PATRIC" id="fig|1209989.3.peg.115"/>
<reference evidence="2" key="1">
    <citation type="journal article" date="2013" name="Genome Announc.">
        <title>First genome sequence of a syntrophic acetate-oxidizing bacterium, Tepidanaerobacter acetatoxydans strain Re1.</title>
        <authorList>
            <person name="Manzoor S."/>
            <person name="Bongcam-Rudloff E."/>
            <person name="Schnurer A."/>
            <person name="Muller B."/>
        </authorList>
    </citation>
    <scope>NUCLEOTIDE SEQUENCE [LARGE SCALE GENOMIC DNA]</scope>
    <source>
        <strain evidence="2">Re1</strain>
    </source>
</reference>
<accession>F4LS44</accession>
<name>F4LS44_TEPAE</name>
<dbReference type="eggNOG" id="COG3860">
    <property type="taxonomic scope" value="Bacteria"/>
</dbReference>
<dbReference type="EMBL" id="HF563609">
    <property type="protein sequence ID" value="CCP24785.1"/>
    <property type="molecule type" value="Genomic_DNA"/>
</dbReference>
<dbReference type="AlphaFoldDB" id="F4LS44"/>
<organism evidence="1 2">
    <name type="scientific">Tepidanaerobacter acetatoxydans (strain DSM 21804 / JCM 16047 / Re1)</name>
    <dbReference type="NCBI Taxonomy" id="1209989"/>
    <lineage>
        <taxon>Bacteria</taxon>
        <taxon>Bacillati</taxon>
        <taxon>Bacillota</taxon>
        <taxon>Clostridia</taxon>
        <taxon>Thermosediminibacterales</taxon>
        <taxon>Tepidanaerobacteraceae</taxon>
        <taxon>Tepidanaerobacter</taxon>
    </lineage>
</organism>
<gene>
    <name evidence="1" type="ordered locus">TEPIRE1_0099</name>
</gene>
<sequence length="110" mass="12780">MDKKELIAKYKERPITGGVFRITNTKNGKYLLGSGIDMKGSKNLFDFSVSTNSCFHLKLKKDWDLYGAKAFEFDVLDEIEKEPDQETKSFAEDLKILEQMWRERLGGDEY</sequence>
<dbReference type="InterPro" id="IPR035901">
    <property type="entry name" value="GIY-YIG_endonuc_sf"/>
</dbReference>
<dbReference type="Gene3D" id="3.40.1440.10">
    <property type="entry name" value="GIY-YIG endonuclease"/>
    <property type="match status" value="1"/>
</dbReference>
<dbReference type="HOGENOM" id="CLU_146070_1_1_9"/>
<evidence type="ECO:0000313" key="2">
    <source>
        <dbReference type="Proteomes" id="UP000010802"/>
    </source>
</evidence>
<dbReference type="CDD" id="cd10451">
    <property type="entry name" value="GIY-YIG_LuxR_like"/>
    <property type="match status" value="1"/>
</dbReference>
<dbReference type="OrthoDB" id="9789954at2"/>